<comment type="caution">
    <text evidence="1">The sequence shown here is derived from an EMBL/GenBank/DDBJ whole genome shotgun (WGS) entry which is preliminary data.</text>
</comment>
<accession>B9BLN4</accession>
<organism evidence="1 2">
    <name type="scientific">Burkholderia multivorans CGD2</name>
    <dbReference type="NCBI Taxonomy" id="513052"/>
    <lineage>
        <taxon>Bacteria</taxon>
        <taxon>Pseudomonadati</taxon>
        <taxon>Pseudomonadota</taxon>
        <taxon>Betaproteobacteria</taxon>
        <taxon>Burkholderiales</taxon>
        <taxon>Burkholderiaceae</taxon>
        <taxon>Burkholderia</taxon>
        <taxon>Burkholderia cepacia complex</taxon>
    </lineage>
</organism>
<evidence type="ECO:0000313" key="1">
    <source>
        <dbReference type="EMBL" id="EEE08851.1"/>
    </source>
</evidence>
<sequence length="54" mass="5882">MFIGYCSHALLTIASLGNPASSRSEPHRLSSLIDMAGRSACGRWSARCRPTTMR</sequence>
<proteinExistence type="predicted"/>
<name>B9BLN4_9BURK</name>
<gene>
    <name evidence="1" type="ORF">BURMUCGD2_5992</name>
</gene>
<protein>
    <submittedName>
        <fullName evidence="1">Uncharacterized protein</fullName>
    </submittedName>
</protein>
<dbReference type="EMBL" id="ACFC01000002">
    <property type="protein sequence ID" value="EEE08851.1"/>
    <property type="molecule type" value="Genomic_DNA"/>
</dbReference>
<dbReference type="AlphaFoldDB" id="B9BLN4"/>
<dbReference type="Proteomes" id="UP000004535">
    <property type="component" value="Unassembled WGS sequence"/>
</dbReference>
<reference evidence="1 2" key="1">
    <citation type="journal article" date="2012" name="J. Bacteriol.">
        <title>Draft Genome Sequence Determination for Cystic Fibrosis and Chronic Granulomatous Disease Burkholderia multivorans Isolates.</title>
        <authorList>
            <person name="Varga J.J."/>
            <person name="Losada L."/>
            <person name="Zelazny A.M."/>
            <person name="Brinkac L."/>
            <person name="Harkins D."/>
            <person name="Radune D."/>
            <person name="Hostetler J."/>
            <person name="Sampaio E.P."/>
            <person name="Ronning C.M."/>
            <person name="Nierman W.C."/>
            <person name="Greenberg D.E."/>
            <person name="Holland S.M."/>
            <person name="Goldberg J.B."/>
        </authorList>
    </citation>
    <scope>NUCLEOTIDE SEQUENCE [LARGE SCALE GENOMIC DNA]</scope>
    <source>
        <strain evidence="1 2">CGD2</strain>
    </source>
</reference>
<evidence type="ECO:0000313" key="2">
    <source>
        <dbReference type="Proteomes" id="UP000004535"/>
    </source>
</evidence>